<keyword evidence="1" id="KW-0689">Ribosomal protein</keyword>
<dbReference type="AlphaFoldDB" id="A0A8I6RQ64"/>
<dbReference type="KEGG" id="clec:106666448"/>
<dbReference type="Proteomes" id="UP000494040">
    <property type="component" value="Unassembled WGS sequence"/>
</dbReference>
<dbReference type="CTD" id="51642"/>
<dbReference type="GO" id="GO:0005761">
    <property type="term" value="C:mitochondrial ribosome"/>
    <property type="evidence" value="ECO:0007669"/>
    <property type="project" value="InterPro"/>
</dbReference>
<dbReference type="OMA" id="IRVSECW"/>
<dbReference type="EnsemblMetazoa" id="XM_014393648.2">
    <property type="protein sequence ID" value="XP_014249134.1"/>
    <property type="gene ID" value="LOC106666448"/>
</dbReference>
<sequence length="187" mass="21461">MSCAKRIQSMFKPFHLRKACRTLQLLRHNHARSLCYSIHDPPYLDSLKPKIPQYNPVNIQIKGYDYALVESYQKLANKIASSLDLNISDAWATPATKAKIQKFKPNGTVIDKEYILTTYERNIQIEELSSTVAPILIELLQCALPQGISFHLHLHEEEDDVKRYVPDMELSELKTQLEELGGPVKKK</sequence>
<evidence type="ECO:0000313" key="5">
    <source>
        <dbReference type="Proteomes" id="UP000494040"/>
    </source>
</evidence>
<evidence type="ECO:0000259" key="3">
    <source>
        <dbReference type="SMART" id="SM01403"/>
    </source>
</evidence>
<proteinExistence type="predicted"/>
<dbReference type="GeneID" id="106666448"/>
<dbReference type="SMART" id="SM01403">
    <property type="entry name" value="Ribosomal_S10"/>
    <property type="match status" value="1"/>
</dbReference>
<dbReference type="PANTHER" id="PTHR13473">
    <property type="entry name" value="MITOCHONDRIAL RIBOSOMAL PROTEIN L48"/>
    <property type="match status" value="1"/>
</dbReference>
<evidence type="ECO:0000256" key="1">
    <source>
        <dbReference type="ARBA" id="ARBA00022980"/>
    </source>
</evidence>
<name>A0A8I6RQ64_CIMLE</name>
<keyword evidence="5" id="KW-1185">Reference proteome</keyword>
<reference evidence="4" key="1">
    <citation type="submission" date="2022-01" db="UniProtKB">
        <authorList>
            <consortium name="EnsemblMetazoa"/>
        </authorList>
    </citation>
    <scope>IDENTIFICATION</scope>
</reference>
<dbReference type="InterPro" id="IPR036838">
    <property type="entry name" value="Ribosomal_uS10_dom_sf"/>
</dbReference>
<dbReference type="OrthoDB" id="5984298at2759"/>
<dbReference type="GO" id="GO:1990904">
    <property type="term" value="C:ribonucleoprotein complex"/>
    <property type="evidence" value="ECO:0007669"/>
    <property type="project" value="UniProtKB-KW"/>
</dbReference>
<dbReference type="SUPFAM" id="SSF54999">
    <property type="entry name" value="Ribosomal protein S10"/>
    <property type="match status" value="1"/>
</dbReference>
<evidence type="ECO:0000256" key="2">
    <source>
        <dbReference type="ARBA" id="ARBA00023274"/>
    </source>
</evidence>
<dbReference type="PANTHER" id="PTHR13473:SF0">
    <property type="entry name" value="LARGE RIBOSOMAL SUBUNIT PROTEIN ML48"/>
    <property type="match status" value="1"/>
</dbReference>
<dbReference type="InterPro" id="IPR027486">
    <property type="entry name" value="Ribosomal_uS10_dom"/>
</dbReference>
<accession>A0A8I6RQ64</accession>
<feature type="domain" description="Small ribosomal subunit protein uS10" evidence="3">
    <location>
        <begin position="58"/>
        <end position="153"/>
    </location>
</feature>
<organism evidence="4 5">
    <name type="scientific">Cimex lectularius</name>
    <name type="common">Bed bug</name>
    <name type="synonym">Acanthia lectularia</name>
    <dbReference type="NCBI Taxonomy" id="79782"/>
    <lineage>
        <taxon>Eukaryota</taxon>
        <taxon>Metazoa</taxon>
        <taxon>Ecdysozoa</taxon>
        <taxon>Arthropoda</taxon>
        <taxon>Hexapoda</taxon>
        <taxon>Insecta</taxon>
        <taxon>Pterygota</taxon>
        <taxon>Neoptera</taxon>
        <taxon>Paraneoptera</taxon>
        <taxon>Hemiptera</taxon>
        <taxon>Heteroptera</taxon>
        <taxon>Panheteroptera</taxon>
        <taxon>Cimicomorpha</taxon>
        <taxon>Cimicidae</taxon>
        <taxon>Cimex</taxon>
    </lineage>
</organism>
<keyword evidence="2" id="KW-0687">Ribonucleoprotein</keyword>
<dbReference type="RefSeq" id="XP_014249134.1">
    <property type="nucleotide sequence ID" value="XM_014393648.2"/>
</dbReference>
<dbReference type="Pfam" id="PF00338">
    <property type="entry name" value="Ribosomal_S10"/>
    <property type="match status" value="1"/>
</dbReference>
<protein>
    <recommendedName>
        <fullName evidence="3">Small ribosomal subunit protein uS10 domain-containing protein</fullName>
    </recommendedName>
</protein>
<dbReference type="Gene3D" id="3.30.70.600">
    <property type="entry name" value="Ribosomal protein S10 domain"/>
    <property type="match status" value="1"/>
</dbReference>
<evidence type="ECO:0000313" key="4">
    <source>
        <dbReference type="EnsemblMetazoa" id="XP_014249134.1"/>
    </source>
</evidence>
<dbReference type="InterPro" id="IPR027487">
    <property type="entry name" value="Ribosomal_mL48"/>
</dbReference>